<reference evidence="1" key="1">
    <citation type="journal article" date="2021" name="Proc. Natl. Acad. Sci. U.S.A.">
        <title>A Catalog of Tens of Thousands of Viruses from Human Metagenomes Reveals Hidden Associations with Chronic Diseases.</title>
        <authorList>
            <person name="Tisza M.J."/>
            <person name="Buck C.B."/>
        </authorList>
    </citation>
    <scope>NUCLEOTIDE SEQUENCE</scope>
    <source>
        <strain evidence="1">CtabX13</strain>
    </source>
</reference>
<dbReference type="SUPFAM" id="SSF49785">
    <property type="entry name" value="Galactose-binding domain-like"/>
    <property type="match status" value="1"/>
</dbReference>
<name>A0A8S5LW61_9CAUD</name>
<sequence>MIVPRYYEDLNVLHENTVPARAYYIPDSKRMDDLVEHRESSDRIQFLNGIWKFKYFESIYDVKE</sequence>
<dbReference type="EMBL" id="BK014758">
    <property type="protein sequence ID" value="DAD74293.1"/>
    <property type="molecule type" value="Genomic_DNA"/>
</dbReference>
<proteinExistence type="predicted"/>
<protein>
    <submittedName>
        <fullName evidence="1">Cryptic beta-D-galactosidase subunit alpha</fullName>
    </submittedName>
</protein>
<accession>A0A8S5LW61</accession>
<organism evidence="1">
    <name type="scientific">Siphoviridae sp. ctabX13</name>
    <dbReference type="NCBI Taxonomy" id="2826389"/>
    <lineage>
        <taxon>Viruses</taxon>
        <taxon>Duplodnaviria</taxon>
        <taxon>Heunggongvirae</taxon>
        <taxon>Uroviricota</taxon>
        <taxon>Caudoviricetes</taxon>
    </lineage>
</organism>
<evidence type="ECO:0000313" key="1">
    <source>
        <dbReference type="EMBL" id="DAD74293.1"/>
    </source>
</evidence>
<dbReference type="Gene3D" id="2.60.120.260">
    <property type="entry name" value="Galactose-binding domain-like"/>
    <property type="match status" value="1"/>
</dbReference>
<dbReference type="InterPro" id="IPR008979">
    <property type="entry name" value="Galactose-bd-like_sf"/>
</dbReference>